<evidence type="ECO:0000313" key="2">
    <source>
        <dbReference type="Proteomes" id="UP000823775"/>
    </source>
</evidence>
<keyword evidence="2" id="KW-1185">Reference proteome</keyword>
<accession>A0ABS8SW68</accession>
<reference evidence="1 2" key="1">
    <citation type="journal article" date="2021" name="BMC Genomics">
        <title>Datura genome reveals duplications of psychoactive alkaloid biosynthetic genes and high mutation rate following tissue culture.</title>
        <authorList>
            <person name="Rajewski A."/>
            <person name="Carter-House D."/>
            <person name="Stajich J."/>
            <person name="Litt A."/>
        </authorList>
    </citation>
    <scope>NUCLEOTIDE SEQUENCE [LARGE SCALE GENOMIC DNA]</scope>
    <source>
        <strain evidence="1">AR-01</strain>
    </source>
</reference>
<dbReference type="PANTHER" id="PTHR33312">
    <property type="entry name" value="MEMBRANE-ASSOCIATED KINASE REGULATOR 4-RELATED"/>
    <property type="match status" value="1"/>
</dbReference>
<dbReference type="InterPro" id="IPR039620">
    <property type="entry name" value="BKI1/MAKR1/3/4"/>
</dbReference>
<dbReference type="PANTHER" id="PTHR33312:SF29">
    <property type="entry name" value="MEMBRANE-ASSOCIATED KINASE REGULATOR 4-RELATED"/>
    <property type="match status" value="1"/>
</dbReference>
<protein>
    <submittedName>
        <fullName evidence="1">Uncharacterized protein</fullName>
    </submittedName>
</protein>
<comment type="caution">
    <text evidence="1">The sequence shown here is derived from an EMBL/GenBank/DDBJ whole genome shotgun (WGS) entry which is preliminary data.</text>
</comment>
<name>A0ABS8SW68_DATST</name>
<organism evidence="1 2">
    <name type="scientific">Datura stramonium</name>
    <name type="common">Jimsonweed</name>
    <name type="synonym">Common thornapple</name>
    <dbReference type="NCBI Taxonomy" id="4076"/>
    <lineage>
        <taxon>Eukaryota</taxon>
        <taxon>Viridiplantae</taxon>
        <taxon>Streptophyta</taxon>
        <taxon>Embryophyta</taxon>
        <taxon>Tracheophyta</taxon>
        <taxon>Spermatophyta</taxon>
        <taxon>Magnoliopsida</taxon>
        <taxon>eudicotyledons</taxon>
        <taxon>Gunneridae</taxon>
        <taxon>Pentapetalae</taxon>
        <taxon>asterids</taxon>
        <taxon>lamiids</taxon>
        <taxon>Solanales</taxon>
        <taxon>Solanaceae</taxon>
        <taxon>Solanoideae</taxon>
        <taxon>Datureae</taxon>
        <taxon>Datura</taxon>
    </lineage>
</organism>
<evidence type="ECO:0000313" key="1">
    <source>
        <dbReference type="EMBL" id="MCD7463009.1"/>
    </source>
</evidence>
<sequence length="253" mass="28510">MEDAQIYGHSICENGEEDYIELEVLAQILPSLIPFQNSIPSPPQPQEFEFQMLPSFIDRNTTSSTADELFYNGKLLPLDHIPLHNNPISNKFLHVDDETSKRPKWSKGSLTRKLKLIKQLSFDHSRIKCLINNSVKLVSKKEVFGRIHHHSRKSFSGAIKRLLTAKSSSSSSSTSKNSNGNNIQEMHLLMRNMSDMYAEVDPIQAGWRCLSHLLAASFFECPARSPGCWLNKHLPAASRPLGGLRASYPDFSC</sequence>
<dbReference type="EMBL" id="JACEIK010000853">
    <property type="protein sequence ID" value="MCD7463009.1"/>
    <property type="molecule type" value="Genomic_DNA"/>
</dbReference>
<proteinExistence type="predicted"/>
<gene>
    <name evidence="1" type="ORF">HAX54_049785</name>
</gene>
<dbReference type="Proteomes" id="UP000823775">
    <property type="component" value="Unassembled WGS sequence"/>
</dbReference>